<protein>
    <submittedName>
        <fullName evidence="4">TetR family transcriptional regulator</fullName>
    </submittedName>
</protein>
<evidence type="ECO:0000259" key="3">
    <source>
        <dbReference type="PROSITE" id="PS50977"/>
    </source>
</evidence>
<keyword evidence="1 2" id="KW-0238">DNA-binding</keyword>
<dbReference type="PROSITE" id="PS50977">
    <property type="entry name" value="HTH_TETR_2"/>
    <property type="match status" value="1"/>
</dbReference>
<proteinExistence type="predicted"/>
<evidence type="ECO:0000256" key="1">
    <source>
        <dbReference type="ARBA" id="ARBA00023125"/>
    </source>
</evidence>
<dbReference type="GO" id="GO:0000976">
    <property type="term" value="F:transcription cis-regulatory region binding"/>
    <property type="evidence" value="ECO:0007669"/>
    <property type="project" value="TreeGrafter"/>
</dbReference>
<dbReference type="Gene3D" id="1.10.357.10">
    <property type="entry name" value="Tetracycline Repressor, domain 2"/>
    <property type="match status" value="1"/>
</dbReference>
<name>A0A2N8PG17_STRNR</name>
<dbReference type="EMBL" id="LJSN01000002">
    <property type="protein sequence ID" value="PNE39974.1"/>
    <property type="molecule type" value="Genomic_DNA"/>
</dbReference>
<sequence length="249" mass="26516">MVSRNQPTRARSPEAKRAREAAILDAAARLATANGIRSVTLTDIAAEVGMHKSAMLRYFETREEIYLRLAAAGWEEWSRAVREQLADAAPDADDNHPADALSGPDQAPGRHAIAGLLAESLVARPLFCDLLAHTPMNLERNVSLDNVRSFKLTALAEFAAVSEALRRVAALSPAQAGNVVATATAMAGALWQMAAPGTQLRRLYESDPALAHAVVDVAPRLTDILSALILGYRAGGDVEVTVHEPSPTA</sequence>
<evidence type="ECO:0000313" key="5">
    <source>
        <dbReference type="Proteomes" id="UP000236047"/>
    </source>
</evidence>
<dbReference type="Proteomes" id="UP000236047">
    <property type="component" value="Unassembled WGS sequence"/>
</dbReference>
<dbReference type="RefSeq" id="WP_102922666.1">
    <property type="nucleotide sequence ID" value="NZ_LJSN01000002.1"/>
</dbReference>
<keyword evidence="5" id="KW-1185">Reference proteome</keyword>
<accession>A0A2N8PG17</accession>
<dbReference type="Pfam" id="PF00440">
    <property type="entry name" value="TetR_N"/>
    <property type="match status" value="1"/>
</dbReference>
<dbReference type="InterPro" id="IPR041483">
    <property type="entry name" value="TetR_C_34"/>
</dbReference>
<reference evidence="5" key="1">
    <citation type="submission" date="2015-09" db="EMBL/GenBank/DDBJ databases">
        <authorList>
            <person name="Graham D.E."/>
            <person name="Mahan K.M."/>
            <person name="Klingeman D.M."/>
            <person name="Fida T."/>
            <person name="Giannone R.J."/>
            <person name="Hettich R.L."/>
            <person name="Parry R.J."/>
            <person name="Spain J.C."/>
        </authorList>
    </citation>
    <scope>NUCLEOTIDE SEQUENCE [LARGE SCALE GENOMIC DNA]</scope>
    <source>
        <strain evidence="5">JCM 4701</strain>
    </source>
</reference>
<feature type="DNA-binding region" description="H-T-H motif" evidence="2">
    <location>
        <begin position="40"/>
        <end position="59"/>
    </location>
</feature>
<organism evidence="4 5">
    <name type="scientific">Streptomyces noursei</name>
    <name type="common">Streptomyces albulus</name>
    <dbReference type="NCBI Taxonomy" id="1971"/>
    <lineage>
        <taxon>Bacteria</taxon>
        <taxon>Bacillati</taxon>
        <taxon>Actinomycetota</taxon>
        <taxon>Actinomycetes</taxon>
        <taxon>Kitasatosporales</taxon>
        <taxon>Streptomycetaceae</taxon>
        <taxon>Streptomyces</taxon>
    </lineage>
</organism>
<dbReference type="PANTHER" id="PTHR30055">
    <property type="entry name" value="HTH-TYPE TRANSCRIPTIONAL REGULATOR RUTR"/>
    <property type="match status" value="1"/>
</dbReference>
<comment type="caution">
    <text evidence="4">The sequence shown here is derived from an EMBL/GenBank/DDBJ whole genome shotgun (WGS) entry which is preliminary data.</text>
</comment>
<dbReference type="PANTHER" id="PTHR30055:SF178">
    <property type="entry name" value="POSSIBLE TRANSCRIPTIONAL REGULATORY PROTEIN"/>
    <property type="match status" value="1"/>
</dbReference>
<gene>
    <name evidence="4" type="ORF">AOB60_02620</name>
</gene>
<dbReference type="InterPro" id="IPR009057">
    <property type="entry name" value="Homeodomain-like_sf"/>
</dbReference>
<feature type="domain" description="HTH tetR-type" evidence="3">
    <location>
        <begin position="17"/>
        <end position="77"/>
    </location>
</feature>
<dbReference type="GO" id="GO:0003700">
    <property type="term" value="F:DNA-binding transcription factor activity"/>
    <property type="evidence" value="ECO:0007669"/>
    <property type="project" value="TreeGrafter"/>
</dbReference>
<dbReference type="SUPFAM" id="SSF46689">
    <property type="entry name" value="Homeodomain-like"/>
    <property type="match status" value="1"/>
</dbReference>
<evidence type="ECO:0000313" key="4">
    <source>
        <dbReference type="EMBL" id="PNE39974.1"/>
    </source>
</evidence>
<dbReference type="InterPro" id="IPR001647">
    <property type="entry name" value="HTH_TetR"/>
</dbReference>
<dbReference type="PRINTS" id="PR00455">
    <property type="entry name" value="HTHTETR"/>
</dbReference>
<dbReference type="InterPro" id="IPR050109">
    <property type="entry name" value="HTH-type_TetR-like_transc_reg"/>
</dbReference>
<dbReference type="Pfam" id="PF17929">
    <property type="entry name" value="TetR_C_34"/>
    <property type="match status" value="1"/>
</dbReference>
<dbReference type="AlphaFoldDB" id="A0A2N8PG17"/>
<evidence type="ECO:0000256" key="2">
    <source>
        <dbReference type="PROSITE-ProRule" id="PRU00335"/>
    </source>
</evidence>